<dbReference type="EMBL" id="GBBM01007026">
    <property type="protein sequence ID" value="JAC28392.1"/>
    <property type="molecule type" value="mRNA"/>
</dbReference>
<dbReference type="AlphaFoldDB" id="A0A023G3Q5"/>
<organism evidence="2">
    <name type="scientific">Amblyomma triste</name>
    <name type="common">Neotropical tick</name>
    <dbReference type="NCBI Taxonomy" id="251400"/>
    <lineage>
        <taxon>Eukaryota</taxon>
        <taxon>Metazoa</taxon>
        <taxon>Ecdysozoa</taxon>
        <taxon>Arthropoda</taxon>
        <taxon>Chelicerata</taxon>
        <taxon>Arachnida</taxon>
        <taxon>Acari</taxon>
        <taxon>Parasitiformes</taxon>
        <taxon>Ixodida</taxon>
        <taxon>Ixodoidea</taxon>
        <taxon>Ixodidae</taxon>
        <taxon>Amblyomminae</taxon>
        <taxon>Amblyomma</taxon>
    </lineage>
</organism>
<accession>A0A023G3Q5</accession>
<sequence length="99" mass="10119">SESVISSMPGPPELAPCSVPPWPCPPELAPCSFPPWPCPTVSESVISSSPGPPEPSWMVFPGPGSLESESCNSSRPSPAGVVSGRSSMPNTPEPASVSF</sequence>
<proteinExistence type="evidence at transcript level"/>
<evidence type="ECO:0000313" key="2">
    <source>
        <dbReference type="EMBL" id="JAC28392.1"/>
    </source>
</evidence>
<feature type="non-terminal residue" evidence="2">
    <location>
        <position position="1"/>
    </location>
</feature>
<protein>
    <submittedName>
        <fullName evidence="2">Uncharacterized protein</fullName>
    </submittedName>
</protein>
<evidence type="ECO:0000256" key="1">
    <source>
        <dbReference type="SAM" id="MobiDB-lite"/>
    </source>
</evidence>
<feature type="compositionally biased region" description="Polar residues" evidence="1">
    <location>
        <begin position="67"/>
        <end position="76"/>
    </location>
</feature>
<feature type="region of interest" description="Disordered" evidence="1">
    <location>
        <begin position="43"/>
        <end position="99"/>
    </location>
</feature>
<name>A0A023G3Q5_AMBTT</name>
<reference evidence="2" key="1">
    <citation type="submission" date="2014-03" db="EMBL/GenBank/DDBJ databases">
        <title>The sialotranscriptome of Amblyomma triste, Amblyomma parvum and Amblyomma cajennense ticks, uncovered by 454-based RNA-seq.</title>
        <authorList>
            <person name="Garcia G.R."/>
            <person name="Gardinassi L.G."/>
            <person name="Ribeiro J.M."/>
            <person name="Anatriello E."/>
            <person name="Ferreira B.R."/>
            <person name="Moreira H.N."/>
            <person name="Mafra C."/>
            <person name="Olegario M.M."/>
            <person name="Szabo P.J."/>
            <person name="Miranda-Santos I.K."/>
            <person name="Maruyama S.R."/>
        </authorList>
    </citation>
    <scope>NUCLEOTIDE SEQUENCE</scope>
    <source>
        <strain evidence="2">Mato Grasso do Sul</strain>
        <tissue evidence="2">Salivary glands</tissue>
    </source>
</reference>